<dbReference type="AlphaFoldDB" id="A0A0B3WI50"/>
<dbReference type="SUPFAM" id="SSF53448">
    <property type="entry name" value="Nucleotide-diphospho-sugar transferases"/>
    <property type="match status" value="1"/>
</dbReference>
<dbReference type="KEGG" id="ftz:CH68_2049"/>
<dbReference type="KEGG" id="ftv:CH67_165"/>
<dbReference type="Gene3D" id="3.90.550.20">
    <property type="match status" value="1"/>
</dbReference>
<reference evidence="2" key="1">
    <citation type="submission" date="2019-08" db="EMBL/GenBank/DDBJ databases">
        <authorList>
            <person name="Busch A."/>
        </authorList>
    </citation>
    <scope>NUCLEOTIDE SEQUENCE</scope>
    <source>
        <strain evidence="2">15T0085</strain>
        <strain evidence="1">17T1429</strain>
    </source>
</reference>
<organism evidence="2">
    <name type="scientific">Francisella tularensis subsp. holarctica</name>
    <dbReference type="NCBI Taxonomy" id="119857"/>
    <lineage>
        <taxon>Bacteria</taxon>
        <taxon>Pseudomonadati</taxon>
        <taxon>Pseudomonadota</taxon>
        <taxon>Gammaproteobacteria</taxon>
        <taxon>Thiotrichales</taxon>
        <taxon>Francisellaceae</taxon>
        <taxon>Francisella</taxon>
    </lineage>
</organism>
<dbReference type="RefSeq" id="WP_003016509.1">
    <property type="nucleotide sequence ID" value="NZ_CP009693.1"/>
</dbReference>
<dbReference type="KEGG" id="ftc:DA46_451"/>
<dbReference type="EMBL" id="JAAGKH010000116">
    <property type="protein sequence ID" value="NDR89722.1"/>
    <property type="molecule type" value="Genomic_DNA"/>
</dbReference>
<comment type="caution">
    <text evidence="2">The sequence shown here is derived from an EMBL/GenBank/DDBJ whole genome shotgun (WGS) entry which is preliminary data.</text>
</comment>
<dbReference type="eggNOG" id="COG3774">
    <property type="taxonomic scope" value="Bacteria"/>
</dbReference>
<dbReference type="EMBL" id="JAAGJP010000094">
    <property type="protein sequence ID" value="NDS69077.1"/>
    <property type="molecule type" value="Genomic_DNA"/>
</dbReference>
<dbReference type="KEGG" id="ftc:DA46_828"/>
<gene>
    <name evidence="2" type="ORF">FWI86_08940</name>
    <name evidence="1" type="ORF">FWJ04_09285</name>
</gene>
<dbReference type="Pfam" id="PF04488">
    <property type="entry name" value="Gly_transf_sug"/>
    <property type="match status" value="1"/>
</dbReference>
<protein>
    <submittedName>
        <fullName evidence="2">Uncharacterized protein</fullName>
    </submittedName>
</protein>
<dbReference type="KEGG" id="ftz:CH68_1425"/>
<dbReference type="KEGG" id="ftz:CH68_278"/>
<dbReference type="KEGG" id="ftv:CH67_543"/>
<dbReference type="HOGENOM" id="CLU_972380_0_0_6"/>
<evidence type="ECO:0000313" key="2">
    <source>
        <dbReference type="EMBL" id="NDS69077.1"/>
    </source>
</evidence>
<sequence length="331" mass="39226">MYLNKVHYIWMGSLIPDKYINNIFYLLSQSDHYINIWTDRPEETRLKFLDKIGGYSDLQRNKITNRLEFKQIFELENWCQINLSNYLTLIQMKTLSETFMFEYPNYSDRYNKYSLEVLYKLGNLATLSDILRLVILYKEGGIYIDCDNTFKGQHIKYNIKYSKNPNQYNIYANCKFSLYSFHDIAGNSVLVANSGAQGCVEILKLSLDTIYKQQTGRELIDNIEKAKRILFTEKSYLKDVFDYFMSNSYIEKDKDLRRYGKDPNGYKLQTLKDYGGVNPYIYHYGYPYAYLAMQIGPEVLKEFERNKAFSKRITEISIFHTITINSDQAWL</sequence>
<accession>A0A0B3WI50</accession>
<dbReference type="InterPro" id="IPR007577">
    <property type="entry name" value="GlycoTrfase_DXD_sugar-bd_CS"/>
</dbReference>
<dbReference type="KEGG" id="ftv:CH67_1694"/>
<dbReference type="KEGG" id="ftc:DA46_1453"/>
<name>A0A0B3WI50_FRATU</name>
<proteinExistence type="predicted"/>
<evidence type="ECO:0000313" key="1">
    <source>
        <dbReference type="EMBL" id="NDR89722.1"/>
    </source>
</evidence>
<reference evidence="2" key="2">
    <citation type="submission" date="2020-02" db="EMBL/GenBank/DDBJ databases">
        <title>Using affinity propagation clustering for identifying bacterial clades and subclades with whole-genome sequences of Francisella tularensis.</title>
        <authorList>
            <person name="Homeier-Bachmann T."/>
            <person name="Abdel-Glil M.Y."/>
            <person name="Hackbart A."/>
            <person name="Hotzel H."/>
            <person name="Tomaso H."/>
        </authorList>
    </citation>
    <scope>NUCLEOTIDE SEQUENCE</scope>
    <source>
        <strain evidence="2">15T0085</strain>
        <strain evidence="1">17T1429</strain>
    </source>
</reference>
<dbReference type="InterPro" id="IPR029044">
    <property type="entry name" value="Nucleotide-diphossugar_trans"/>
</dbReference>